<reference evidence="1" key="1">
    <citation type="submission" date="2021-07" db="EMBL/GenBank/DDBJ databases">
        <authorList>
            <person name="Catto M.A."/>
            <person name="Jacobson A."/>
            <person name="Kennedy G."/>
            <person name="Labadie P."/>
            <person name="Hunt B.G."/>
            <person name="Srinivasan R."/>
        </authorList>
    </citation>
    <scope>NUCLEOTIDE SEQUENCE</scope>
    <source>
        <strain evidence="1">PL_HMW_Pooled</strain>
        <tissue evidence="1">Head</tissue>
    </source>
</reference>
<evidence type="ECO:0000313" key="2">
    <source>
        <dbReference type="Proteomes" id="UP001219518"/>
    </source>
</evidence>
<sequence length="112" mass="12965">MDLRTIRDTVTKALHEELLQKFLHLKSFKSRLPEGPGDCASNASRNKMAPPHPSQHFILCEVIRDIHILPDVQKHSEKFRGIQKSSVAFIEIKKKNQMNSGKKEEKFMEKLE</sequence>
<dbReference type="Proteomes" id="UP001219518">
    <property type="component" value="Unassembled WGS sequence"/>
</dbReference>
<protein>
    <submittedName>
        <fullName evidence="1">Ribonuclease FAU-1</fullName>
    </submittedName>
</protein>
<dbReference type="EMBL" id="JAHWGI010001145">
    <property type="protein sequence ID" value="KAK3923388.1"/>
    <property type="molecule type" value="Genomic_DNA"/>
</dbReference>
<name>A0AAE1LKT4_9NEOP</name>
<comment type="caution">
    <text evidence="1">The sequence shown here is derived from an EMBL/GenBank/DDBJ whole genome shotgun (WGS) entry which is preliminary data.</text>
</comment>
<gene>
    <name evidence="1" type="ORF">KUF71_001799</name>
</gene>
<keyword evidence="2" id="KW-1185">Reference proteome</keyword>
<organism evidence="1 2">
    <name type="scientific">Frankliniella fusca</name>
    <dbReference type="NCBI Taxonomy" id="407009"/>
    <lineage>
        <taxon>Eukaryota</taxon>
        <taxon>Metazoa</taxon>
        <taxon>Ecdysozoa</taxon>
        <taxon>Arthropoda</taxon>
        <taxon>Hexapoda</taxon>
        <taxon>Insecta</taxon>
        <taxon>Pterygota</taxon>
        <taxon>Neoptera</taxon>
        <taxon>Paraneoptera</taxon>
        <taxon>Thysanoptera</taxon>
        <taxon>Terebrantia</taxon>
        <taxon>Thripoidea</taxon>
        <taxon>Thripidae</taxon>
        <taxon>Frankliniella</taxon>
    </lineage>
</organism>
<evidence type="ECO:0000313" key="1">
    <source>
        <dbReference type="EMBL" id="KAK3923388.1"/>
    </source>
</evidence>
<proteinExistence type="predicted"/>
<reference evidence="1" key="2">
    <citation type="journal article" date="2023" name="BMC Genomics">
        <title>Pest status, molecular evolution, and epigenetic factors derived from the genome assembly of Frankliniella fusca, a thysanopteran phytovirus vector.</title>
        <authorList>
            <person name="Catto M.A."/>
            <person name="Labadie P.E."/>
            <person name="Jacobson A.L."/>
            <person name="Kennedy G.G."/>
            <person name="Srinivasan R."/>
            <person name="Hunt B.G."/>
        </authorList>
    </citation>
    <scope>NUCLEOTIDE SEQUENCE</scope>
    <source>
        <strain evidence="1">PL_HMW_Pooled</strain>
    </source>
</reference>
<dbReference type="AlphaFoldDB" id="A0AAE1LKT4"/>
<accession>A0AAE1LKT4</accession>